<dbReference type="InterPro" id="IPR034015">
    <property type="entry name" value="M1_LTA4H"/>
</dbReference>
<keyword evidence="1" id="KW-1133">Transmembrane helix</keyword>
<dbReference type="EMBL" id="CP089291">
    <property type="protein sequence ID" value="UOF91608.1"/>
    <property type="molecule type" value="Genomic_DNA"/>
</dbReference>
<keyword evidence="4" id="KW-1185">Reference proteome</keyword>
<dbReference type="SUPFAM" id="SSF55486">
    <property type="entry name" value="Metalloproteases ('zincins'), catalytic domain"/>
    <property type="match status" value="1"/>
</dbReference>
<reference evidence="3" key="1">
    <citation type="submission" date="2021-12" db="EMBL/GenBank/DDBJ databases">
        <title>Alicyclobacillaceae gen. nov., sp. nov., isolated from chalcocite enrichment system.</title>
        <authorList>
            <person name="Jiang Z."/>
        </authorList>
    </citation>
    <scope>NUCLEOTIDE SEQUENCE</scope>
    <source>
        <strain evidence="3">MYW30-H2</strain>
    </source>
</reference>
<dbReference type="InterPro" id="IPR014782">
    <property type="entry name" value="Peptidase_M1_dom"/>
</dbReference>
<feature type="transmembrane region" description="Helical" evidence="1">
    <location>
        <begin position="21"/>
        <end position="42"/>
    </location>
</feature>
<accession>A0ABY4CQW9</accession>
<dbReference type="PANTHER" id="PTHR45726">
    <property type="entry name" value="LEUKOTRIENE A-4 HYDROLASE"/>
    <property type="match status" value="1"/>
</dbReference>
<evidence type="ECO:0000256" key="1">
    <source>
        <dbReference type="SAM" id="Phobius"/>
    </source>
</evidence>
<evidence type="ECO:0000259" key="2">
    <source>
        <dbReference type="Pfam" id="PF01433"/>
    </source>
</evidence>
<organism evidence="3 4">
    <name type="scientific">Fodinisporobacter ferrooxydans</name>
    <dbReference type="NCBI Taxonomy" id="2901836"/>
    <lineage>
        <taxon>Bacteria</taxon>
        <taxon>Bacillati</taxon>
        <taxon>Bacillota</taxon>
        <taxon>Bacilli</taxon>
        <taxon>Bacillales</taxon>
        <taxon>Alicyclobacillaceae</taxon>
        <taxon>Fodinisporobacter</taxon>
    </lineage>
</organism>
<keyword evidence="1" id="KW-0812">Transmembrane</keyword>
<keyword evidence="1" id="KW-0472">Membrane</keyword>
<dbReference type="PANTHER" id="PTHR45726:SF3">
    <property type="entry name" value="LEUKOTRIENE A-4 HYDROLASE"/>
    <property type="match status" value="1"/>
</dbReference>
<dbReference type="Pfam" id="PF01433">
    <property type="entry name" value="Peptidase_M1"/>
    <property type="match status" value="1"/>
</dbReference>
<evidence type="ECO:0000313" key="3">
    <source>
        <dbReference type="EMBL" id="UOF91608.1"/>
    </source>
</evidence>
<name>A0ABY4CQW9_9BACL</name>
<evidence type="ECO:0000313" key="4">
    <source>
        <dbReference type="Proteomes" id="UP000830167"/>
    </source>
</evidence>
<dbReference type="RefSeq" id="WP_347438302.1">
    <property type="nucleotide sequence ID" value="NZ_CP089291.1"/>
</dbReference>
<sequence>MAKNTTIQSEIGKIKKRQWRSWLIYQISVAIIGTSMIVSYVYTPTGGWQHQWSAIRNKIRTFSTQVAAHIGSYSNGITPAPVSTKPSATAGEPNVSDRISYTLHAQLLQATHSIEGTEDIWIPQLNDKEVNFYLFTEDDQPIQIQAVTMGKERLPFSTTEYNLHVALPTRMKDANLHIQFRTPVLQGGFRYGEIDDVWTIGYWYPMLAVRTAQGNWIPTPTPLGFGDPFIEDNADYDVTWTSPSNFHWFTTGSLLATRQANHLQTSEWKITNVRNFAMVGSPNFIDHPITTSAGTTVHIVTLKDSTSHEQQLHEIVNQAVAVYTKDFGMYYYPELSVVEMPSGTVFAQEYPGLALFSSDIWNWPTDTHWIAHEIAHGWWYYSVGDYEAITEWLDEGLAEYSSLLYLEATKGKQAYAQQLNDLRKLWLHQESLLPDGQTTKIPSLPDKIDQPYDSFHTAPEYYYMIYLRTTLMYADLREKMGDRLFFDWLRQFYLKNSGHVATRKTLTEALQDTAPAFVPVLNQWLDTPNKDWIPHVQAETKTGQKQMIGSK</sequence>
<gene>
    <name evidence="3" type="ORF">LSG31_04985</name>
</gene>
<feature type="domain" description="Peptidase M1 membrane alanine aminopeptidase" evidence="2">
    <location>
        <begin position="317"/>
        <end position="513"/>
    </location>
</feature>
<dbReference type="InterPro" id="IPR027268">
    <property type="entry name" value="Peptidase_M4/M1_CTD_sf"/>
</dbReference>
<dbReference type="Proteomes" id="UP000830167">
    <property type="component" value="Chromosome"/>
</dbReference>
<dbReference type="Gene3D" id="1.10.390.10">
    <property type="entry name" value="Neutral Protease Domain 2"/>
    <property type="match status" value="1"/>
</dbReference>
<protein>
    <recommendedName>
        <fullName evidence="2">Peptidase M1 membrane alanine aminopeptidase domain-containing protein</fullName>
    </recommendedName>
</protein>
<proteinExistence type="predicted"/>